<evidence type="ECO:0000256" key="1">
    <source>
        <dbReference type="SAM" id="Phobius"/>
    </source>
</evidence>
<proteinExistence type="predicted"/>
<keyword evidence="1" id="KW-1133">Transmembrane helix</keyword>
<feature type="transmembrane region" description="Helical" evidence="1">
    <location>
        <begin position="162"/>
        <end position="186"/>
    </location>
</feature>
<dbReference type="AlphaFoldDB" id="A0A426ZE48"/>
<gene>
    <name evidence="2" type="ORF">B296_00043528</name>
</gene>
<evidence type="ECO:0000313" key="2">
    <source>
        <dbReference type="EMBL" id="RRT62254.1"/>
    </source>
</evidence>
<protein>
    <submittedName>
        <fullName evidence="2">Uncharacterized protein</fullName>
    </submittedName>
</protein>
<reference evidence="2 3" key="1">
    <citation type="journal article" date="2014" name="Agronomy (Basel)">
        <title>A Draft Genome Sequence for Ensete ventricosum, the Drought-Tolerant Tree Against Hunger.</title>
        <authorList>
            <person name="Harrison J."/>
            <person name="Moore K.A."/>
            <person name="Paszkiewicz K."/>
            <person name="Jones T."/>
            <person name="Grant M."/>
            <person name="Ambacheew D."/>
            <person name="Muzemil S."/>
            <person name="Studholme D.J."/>
        </authorList>
    </citation>
    <scope>NUCLEOTIDE SEQUENCE [LARGE SCALE GENOMIC DNA]</scope>
</reference>
<feature type="transmembrane region" description="Helical" evidence="1">
    <location>
        <begin position="122"/>
        <end position="142"/>
    </location>
</feature>
<keyword evidence="1" id="KW-0472">Membrane</keyword>
<accession>A0A426ZE48</accession>
<dbReference type="Proteomes" id="UP000287651">
    <property type="component" value="Unassembled WGS sequence"/>
</dbReference>
<dbReference type="EMBL" id="AMZH03007061">
    <property type="protein sequence ID" value="RRT62254.1"/>
    <property type="molecule type" value="Genomic_DNA"/>
</dbReference>
<sequence>MLRWCVEMIALSLLKVDPPMITLYAKRSSTTIKGTMKVLGSSSKVMGSVTTPTGVIASPVNPVKVEVMGMRFRLGVVVVWVLTLGFEGDLRAALYSGFLLNFCMGISFPCRGAVTTRDRAAYYNVYLSLHGAFWAKGQLAWLSYIPVEVATTYEVFNLVLQIVALLGVVSVVTMEAAVASAVLFLVSSPHRVGGFEESFLLDLEEDLNSGGGDEEVGLKLFSELIERVDRGERQPTVPPSSIPRRVVRKSPHVMPFDVPYRAICARNVATCSIGSEPPSYASSVGTRKCSGWVYLGFLG</sequence>
<comment type="caution">
    <text evidence="2">The sequence shown here is derived from an EMBL/GenBank/DDBJ whole genome shotgun (WGS) entry which is preliminary data.</text>
</comment>
<keyword evidence="1" id="KW-0812">Transmembrane</keyword>
<name>A0A426ZE48_ENSVE</name>
<evidence type="ECO:0000313" key="3">
    <source>
        <dbReference type="Proteomes" id="UP000287651"/>
    </source>
</evidence>
<organism evidence="2 3">
    <name type="scientific">Ensete ventricosum</name>
    <name type="common">Abyssinian banana</name>
    <name type="synonym">Musa ensete</name>
    <dbReference type="NCBI Taxonomy" id="4639"/>
    <lineage>
        <taxon>Eukaryota</taxon>
        <taxon>Viridiplantae</taxon>
        <taxon>Streptophyta</taxon>
        <taxon>Embryophyta</taxon>
        <taxon>Tracheophyta</taxon>
        <taxon>Spermatophyta</taxon>
        <taxon>Magnoliopsida</taxon>
        <taxon>Liliopsida</taxon>
        <taxon>Zingiberales</taxon>
        <taxon>Musaceae</taxon>
        <taxon>Ensete</taxon>
    </lineage>
</organism>